<dbReference type="InterPro" id="IPR010105">
    <property type="entry name" value="TonB_sidphr_rcpt"/>
</dbReference>
<dbReference type="SUPFAM" id="SSF56935">
    <property type="entry name" value="Porins"/>
    <property type="match status" value="1"/>
</dbReference>
<evidence type="ECO:0000259" key="14">
    <source>
        <dbReference type="Pfam" id="PF07715"/>
    </source>
</evidence>
<comment type="caution">
    <text evidence="15">The sequence shown here is derived from an EMBL/GenBank/DDBJ whole genome shotgun (WGS) entry which is preliminary data.</text>
</comment>
<keyword evidence="12" id="KW-0732">Signal</keyword>
<dbReference type="PANTHER" id="PTHR32552:SF82">
    <property type="entry name" value="FCUA PROTEIN"/>
    <property type="match status" value="1"/>
</dbReference>
<evidence type="ECO:0000259" key="13">
    <source>
        <dbReference type="Pfam" id="PF00593"/>
    </source>
</evidence>
<evidence type="ECO:0000256" key="9">
    <source>
        <dbReference type="ARBA" id="ARBA00023237"/>
    </source>
</evidence>
<dbReference type="Pfam" id="PF07715">
    <property type="entry name" value="Plug"/>
    <property type="match status" value="1"/>
</dbReference>
<organism evidence="15 16">
    <name type="scientific">Uliginosibacterium sediminicola</name>
    <dbReference type="NCBI Taxonomy" id="2024550"/>
    <lineage>
        <taxon>Bacteria</taxon>
        <taxon>Pseudomonadati</taxon>
        <taxon>Pseudomonadota</taxon>
        <taxon>Betaproteobacteria</taxon>
        <taxon>Rhodocyclales</taxon>
        <taxon>Zoogloeaceae</taxon>
        <taxon>Uliginosibacterium</taxon>
    </lineage>
</organism>
<evidence type="ECO:0000256" key="6">
    <source>
        <dbReference type="ARBA" id="ARBA00023077"/>
    </source>
</evidence>
<name>A0ABU9YXI1_9RHOO</name>
<dbReference type="PROSITE" id="PS52016">
    <property type="entry name" value="TONB_DEPENDENT_REC_3"/>
    <property type="match status" value="1"/>
</dbReference>
<dbReference type="Gene3D" id="2.170.130.10">
    <property type="entry name" value="TonB-dependent receptor, plug domain"/>
    <property type="match status" value="1"/>
</dbReference>
<keyword evidence="6 11" id="KW-0798">TonB box</keyword>
<evidence type="ECO:0000256" key="4">
    <source>
        <dbReference type="ARBA" id="ARBA00022452"/>
    </source>
</evidence>
<keyword evidence="16" id="KW-1185">Reference proteome</keyword>
<dbReference type="InterPro" id="IPR039426">
    <property type="entry name" value="TonB-dep_rcpt-like"/>
</dbReference>
<evidence type="ECO:0000256" key="11">
    <source>
        <dbReference type="RuleBase" id="RU003357"/>
    </source>
</evidence>
<evidence type="ECO:0000313" key="15">
    <source>
        <dbReference type="EMBL" id="MEN3068454.1"/>
    </source>
</evidence>
<evidence type="ECO:0000256" key="12">
    <source>
        <dbReference type="SAM" id="SignalP"/>
    </source>
</evidence>
<evidence type="ECO:0000313" key="16">
    <source>
        <dbReference type="Proteomes" id="UP001410394"/>
    </source>
</evidence>
<keyword evidence="7 10" id="KW-0472">Membrane</keyword>
<feature type="domain" description="TonB-dependent receptor plug" evidence="14">
    <location>
        <begin position="59"/>
        <end position="159"/>
    </location>
</feature>
<evidence type="ECO:0000256" key="5">
    <source>
        <dbReference type="ARBA" id="ARBA00022692"/>
    </source>
</evidence>
<proteinExistence type="inferred from homology"/>
<dbReference type="Proteomes" id="UP001410394">
    <property type="component" value="Unassembled WGS sequence"/>
</dbReference>
<dbReference type="NCBIfam" id="TIGR01783">
    <property type="entry name" value="TonB-siderophor"/>
    <property type="match status" value="1"/>
</dbReference>
<dbReference type="CDD" id="cd01347">
    <property type="entry name" value="ligand_gated_channel"/>
    <property type="match status" value="1"/>
</dbReference>
<feature type="domain" description="TonB-dependent receptor-like beta-barrel" evidence="13">
    <location>
        <begin position="284"/>
        <end position="670"/>
    </location>
</feature>
<feature type="signal peptide" evidence="12">
    <location>
        <begin position="1"/>
        <end position="21"/>
    </location>
</feature>
<dbReference type="InterPro" id="IPR000531">
    <property type="entry name" value="Beta-barrel_TonB"/>
</dbReference>
<accession>A0ABU9YXI1</accession>
<keyword evidence="4 10" id="KW-1134">Transmembrane beta strand</keyword>
<dbReference type="Gene3D" id="2.40.170.20">
    <property type="entry name" value="TonB-dependent receptor, beta-barrel domain"/>
    <property type="match status" value="1"/>
</dbReference>
<gene>
    <name evidence="15" type="ORF">ABDB84_08180</name>
</gene>
<evidence type="ECO:0000256" key="7">
    <source>
        <dbReference type="ARBA" id="ARBA00023136"/>
    </source>
</evidence>
<evidence type="ECO:0000256" key="3">
    <source>
        <dbReference type="ARBA" id="ARBA00022448"/>
    </source>
</evidence>
<keyword evidence="8 15" id="KW-0675">Receptor</keyword>
<dbReference type="InterPro" id="IPR037066">
    <property type="entry name" value="Plug_dom_sf"/>
</dbReference>
<dbReference type="InterPro" id="IPR012910">
    <property type="entry name" value="Plug_dom"/>
</dbReference>
<keyword evidence="3 10" id="KW-0813">Transport</keyword>
<comment type="subcellular location">
    <subcellularLocation>
        <location evidence="1 10">Cell outer membrane</location>
        <topology evidence="1 10">Multi-pass membrane protein</topology>
    </subcellularLocation>
</comment>
<evidence type="ECO:0000256" key="2">
    <source>
        <dbReference type="ARBA" id="ARBA00009810"/>
    </source>
</evidence>
<evidence type="ECO:0000256" key="8">
    <source>
        <dbReference type="ARBA" id="ARBA00023170"/>
    </source>
</evidence>
<keyword evidence="9 10" id="KW-0998">Cell outer membrane</keyword>
<evidence type="ECO:0000256" key="10">
    <source>
        <dbReference type="PROSITE-ProRule" id="PRU01360"/>
    </source>
</evidence>
<dbReference type="PANTHER" id="PTHR32552">
    <property type="entry name" value="FERRICHROME IRON RECEPTOR-RELATED"/>
    <property type="match status" value="1"/>
</dbReference>
<comment type="similarity">
    <text evidence="2 10 11">Belongs to the TonB-dependent receptor family.</text>
</comment>
<dbReference type="Pfam" id="PF00593">
    <property type="entry name" value="TonB_dep_Rec_b-barrel"/>
    <property type="match status" value="1"/>
</dbReference>
<dbReference type="EMBL" id="JBDIVE010000003">
    <property type="protein sequence ID" value="MEN3068454.1"/>
    <property type="molecule type" value="Genomic_DNA"/>
</dbReference>
<keyword evidence="5 10" id="KW-0812">Transmembrane</keyword>
<dbReference type="RefSeq" id="WP_345919222.1">
    <property type="nucleotide sequence ID" value="NZ_JBDIVE010000003.1"/>
</dbReference>
<feature type="chain" id="PRO_5045374142" evidence="12">
    <location>
        <begin position="22"/>
        <end position="699"/>
    </location>
</feature>
<reference evidence="15 16" key="1">
    <citation type="journal article" date="2018" name="Int. J. Syst. Evol. Microbiol.">
        <title>Uliginosibacterium sediminicola sp. nov., isolated from freshwater sediment.</title>
        <authorList>
            <person name="Hwang W.M."/>
            <person name="Kim S.M."/>
            <person name="Kang K."/>
            <person name="Ahn T.Y."/>
        </authorList>
    </citation>
    <scope>NUCLEOTIDE SEQUENCE [LARGE SCALE GENOMIC DNA]</scope>
    <source>
        <strain evidence="15 16">M1-21</strain>
    </source>
</reference>
<sequence>MSKRRICLALSFLNLPLAAWAASNEAADPQLDAVVVSARKNDGLRPQRVEAGTFRGSDIMDVPSTVNVVTREALDRQGASGLYDAVRNTAGVTRQQNGGETWDQLVIRGITVENRTNYRLNGSLPLMNFGQAMLEDKERVEVLKGASALYYGFAAPSGIVNYVTKRPTKTALSSVSMNLDQYGTAIVAADISRRLGEQGDYGLRLNAGGGNLGSYLDGVDNGNRRFAALAFDGRISSRLRVSADVEYDHRKTTEQVGITLPTAVSNVITLPHPVDPSKLVGPDSAKFETDAVNALIKADYALNDDWTVRFEGGHAQTSRDRNLATFRFTSAATVATGAGRIQGTSQHSLLKSDLLKTELYGNVEALGVQHDLSIGVSHTTKSQDPIYQSSYAYASQNLYNPVPIGALTWTAAAATPSTAELNTTDTGFYTMDRINLGERWQLIGGLRHSMYRSDQSDNHYDVSKTTPMLAAVYRPLQALSFYASYARGLEEGDTAPTGTNNVGQRMAPGVSKQYELGSRWQSAGGTLLSVALFQIDRPGAYTNTAGDYVGDGEQRYRGIELSTQGQITPALGWMTSAQWLDPRFVRTAAAYEGKLPENAARRTASAFLTYDIAWVPGLSLSGGSYFTGRRPVNDLNQAWLSSVTIYTAGARYVTHISGKQVSWQLNVENLTDKEYWAGAGTRLAAGAPRTIKLGMKIDL</sequence>
<protein>
    <submittedName>
        <fullName evidence="15">TonB-dependent siderophore receptor</fullName>
    </submittedName>
</protein>
<dbReference type="InterPro" id="IPR036942">
    <property type="entry name" value="Beta-barrel_TonB_sf"/>
</dbReference>
<evidence type="ECO:0000256" key="1">
    <source>
        <dbReference type="ARBA" id="ARBA00004571"/>
    </source>
</evidence>